<dbReference type="Pfam" id="PF18974">
    <property type="entry name" value="DUF5710"/>
    <property type="match status" value="1"/>
</dbReference>
<reference evidence="3 4" key="1">
    <citation type="submission" date="2017-06" db="EMBL/GenBank/DDBJ databases">
        <authorList>
            <person name="Kim H.J."/>
            <person name="Triplett B.A."/>
        </authorList>
    </citation>
    <scope>NUCLEOTIDE SEQUENCE [LARGE SCALE GENOMIC DNA]</scope>
    <source>
        <strain evidence="3 4">U15</strain>
    </source>
</reference>
<protein>
    <recommendedName>
        <fullName evidence="2">DUF5710 domain-containing protein</fullName>
    </recommendedName>
</protein>
<organism evidence="3 4">
    <name type="scientific">Noviherbaspirillum humi</name>
    <dbReference type="NCBI Taxonomy" id="1688639"/>
    <lineage>
        <taxon>Bacteria</taxon>
        <taxon>Pseudomonadati</taxon>
        <taxon>Pseudomonadota</taxon>
        <taxon>Betaproteobacteria</taxon>
        <taxon>Burkholderiales</taxon>
        <taxon>Oxalobacteraceae</taxon>
        <taxon>Noviherbaspirillum</taxon>
    </lineage>
</organism>
<keyword evidence="4" id="KW-1185">Reference proteome</keyword>
<evidence type="ECO:0000256" key="1">
    <source>
        <dbReference type="SAM" id="MobiDB-lite"/>
    </source>
</evidence>
<gene>
    <name evidence="3" type="ORF">SAMN06265795_12926</name>
</gene>
<dbReference type="AlphaFoldDB" id="A0A239M0X1"/>
<name>A0A239M0X1_9BURK</name>
<proteinExistence type="predicted"/>
<evidence type="ECO:0000259" key="2">
    <source>
        <dbReference type="Pfam" id="PF18974"/>
    </source>
</evidence>
<dbReference type="RefSeq" id="WP_217900223.1">
    <property type="nucleotide sequence ID" value="NZ_FZOT01000029.1"/>
</dbReference>
<dbReference type="InterPro" id="IPR043764">
    <property type="entry name" value="DUF5710"/>
</dbReference>
<feature type="domain" description="DUF5710" evidence="2">
    <location>
        <begin position="80"/>
        <end position="122"/>
    </location>
</feature>
<feature type="compositionally biased region" description="Polar residues" evidence="1">
    <location>
        <begin position="50"/>
        <end position="59"/>
    </location>
</feature>
<sequence length="127" mass="13512">MPDTPPFDPPYFSIDKTDSGVRVIHTGSDGSRQERLLGLHETAGLLVDMPQSSPVSSAATAGGWKKPAKASGGKRPEGATKLAVPFAEKDAAKKLGARWDAEGRTWYVPPGVDATPFRRWLPAADQG</sequence>
<evidence type="ECO:0000313" key="3">
    <source>
        <dbReference type="EMBL" id="SNT36311.1"/>
    </source>
</evidence>
<accession>A0A239M0X1</accession>
<feature type="region of interest" description="Disordered" evidence="1">
    <location>
        <begin position="48"/>
        <end position="81"/>
    </location>
</feature>
<dbReference type="EMBL" id="FZOT01000029">
    <property type="protein sequence ID" value="SNT36311.1"/>
    <property type="molecule type" value="Genomic_DNA"/>
</dbReference>
<evidence type="ECO:0000313" key="4">
    <source>
        <dbReference type="Proteomes" id="UP000198284"/>
    </source>
</evidence>
<dbReference type="Proteomes" id="UP000198284">
    <property type="component" value="Unassembled WGS sequence"/>
</dbReference>